<dbReference type="HOGENOM" id="CLU_1023667_0_0_1"/>
<keyword evidence="2" id="KW-1185">Reference proteome</keyword>
<dbReference type="EMBL" id="KN837117">
    <property type="protein sequence ID" value="KIJ44553.1"/>
    <property type="molecule type" value="Genomic_DNA"/>
</dbReference>
<accession>A0A0C9UNH0</accession>
<dbReference type="AlphaFoldDB" id="A0A0C9UNH0"/>
<protein>
    <submittedName>
        <fullName evidence="1">Uncharacterized protein</fullName>
    </submittedName>
</protein>
<evidence type="ECO:0000313" key="2">
    <source>
        <dbReference type="Proteomes" id="UP000054279"/>
    </source>
</evidence>
<organism evidence="1 2">
    <name type="scientific">Sphaerobolus stellatus (strain SS14)</name>
    <dbReference type="NCBI Taxonomy" id="990650"/>
    <lineage>
        <taxon>Eukaryota</taxon>
        <taxon>Fungi</taxon>
        <taxon>Dikarya</taxon>
        <taxon>Basidiomycota</taxon>
        <taxon>Agaricomycotina</taxon>
        <taxon>Agaricomycetes</taxon>
        <taxon>Phallomycetidae</taxon>
        <taxon>Geastrales</taxon>
        <taxon>Sphaerobolaceae</taxon>
        <taxon>Sphaerobolus</taxon>
    </lineage>
</organism>
<sequence length="272" mass="31699">MHLLKNLVTTPQPDNFTHSVLQDLNFQPSSERFGIFFFPGLRLETLAVYQMEADSDPVHHFVTNLHGKCKERQKDPLEDPRYTSEYPLGTHPSWTEIMEILDSNPSVIVGPLRNINFWKDSPNTTDSLVIVLMAKWSRQYIFAMNQTFLADQENYPLLETWEDILRFWSITRIQSLVHAPAFQPHKSYWKGLPPGPLQATFAQRYKTFFPPFQVKFSTASYWNYFLEYGYMKDYHDILRTKTEKEILNLTGSLKAAFDCLQCLPSRSPNSTS</sequence>
<gene>
    <name evidence="1" type="ORF">M422DRAFT_252169</name>
</gene>
<evidence type="ECO:0000313" key="1">
    <source>
        <dbReference type="EMBL" id="KIJ44553.1"/>
    </source>
</evidence>
<dbReference type="OrthoDB" id="3243290at2759"/>
<name>A0A0C9UNH0_SPHS4</name>
<dbReference type="Proteomes" id="UP000054279">
    <property type="component" value="Unassembled WGS sequence"/>
</dbReference>
<proteinExistence type="predicted"/>
<reference evidence="1 2" key="1">
    <citation type="submission" date="2014-06" db="EMBL/GenBank/DDBJ databases">
        <title>Evolutionary Origins and Diversification of the Mycorrhizal Mutualists.</title>
        <authorList>
            <consortium name="DOE Joint Genome Institute"/>
            <consortium name="Mycorrhizal Genomics Consortium"/>
            <person name="Kohler A."/>
            <person name="Kuo A."/>
            <person name="Nagy L.G."/>
            <person name="Floudas D."/>
            <person name="Copeland A."/>
            <person name="Barry K.W."/>
            <person name="Cichocki N."/>
            <person name="Veneault-Fourrey C."/>
            <person name="LaButti K."/>
            <person name="Lindquist E.A."/>
            <person name="Lipzen A."/>
            <person name="Lundell T."/>
            <person name="Morin E."/>
            <person name="Murat C."/>
            <person name="Riley R."/>
            <person name="Ohm R."/>
            <person name="Sun H."/>
            <person name="Tunlid A."/>
            <person name="Henrissat B."/>
            <person name="Grigoriev I.V."/>
            <person name="Hibbett D.S."/>
            <person name="Martin F."/>
        </authorList>
    </citation>
    <scope>NUCLEOTIDE SEQUENCE [LARGE SCALE GENOMIC DNA]</scope>
    <source>
        <strain evidence="1 2">SS14</strain>
    </source>
</reference>